<accession>A0A060WLY7</accession>
<dbReference type="Proteomes" id="UP000193380">
    <property type="component" value="Unassembled WGS sequence"/>
</dbReference>
<comment type="subcellular location">
    <subcellularLocation>
        <location evidence="3">Cytoplasm</location>
    </subcellularLocation>
    <subcellularLocation>
        <location evidence="2">Nucleus</location>
    </subcellularLocation>
</comment>
<dbReference type="PRINTS" id="PR02086">
    <property type="entry name" value="PUTNUCHARBI1"/>
</dbReference>
<comment type="cofactor">
    <cofactor evidence="1">
        <name>a divalent metal cation</name>
        <dbReference type="ChEBI" id="CHEBI:60240"/>
    </cofactor>
</comment>
<keyword evidence="6" id="KW-0963">Cytoplasm</keyword>
<name>A0A060WLY7_ONCMY</name>
<evidence type="ECO:0000256" key="4">
    <source>
        <dbReference type="ARBA" id="ARBA00006958"/>
    </source>
</evidence>
<keyword evidence="9" id="KW-0378">Hydrolase</keyword>
<evidence type="ECO:0000256" key="2">
    <source>
        <dbReference type="ARBA" id="ARBA00004123"/>
    </source>
</evidence>
<comment type="function">
    <text evidence="12">Transposase-derived protein that may have nuclease activity. Does not have transposase activity.</text>
</comment>
<evidence type="ECO:0000256" key="7">
    <source>
        <dbReference type="ARBA" id="ARBA00022722"/>
    </source>
</evidence>
<dbReference type="GO" id="GO:0016787">
    <property type="term" value="F:hydrolase activity"/>
    <property type="evidence" value="ECO:0007669"/>
    <property type="project" value="UniProtKB-KW"/>
</dbReference>
<evidence type="ECO:0000256" key="10">
    <source>
        <dbReference type="ARBA" id="ARBA00023242"/>
    </source>
</evidence>
<dbReference type="PANTHER" id="PTHR22930:SF252">
    <property type="entry name" value="NUCLEASE HARBI1-RELATED"/>
    <property type="match status" value="1"/>
</dbReference>
<evidence type="ECO:0000256" key="5">
    <source>
        <dbReference type="ARBA" id="ARBA00015519"/>
    </source>
</evidence>
<evidence type="ECO:0000256" key="8">
    <source>
        <dbReference type="ARBA" id="ARBA00022723"/>
    </source>
</evidence>
<evidence type="ECO:0000259" key="13">
    <source>
        <dbReference type="Pfam" id="PF13359"/>
    </source>
</evidence>
<dbReference type="InterPro" id="IPR045249">
    <property type="entry name" value="HARBI1-like"/>
</dbReference>
<evidence type="ECO:0000313" key="14">
    <source>
        <dbReference type="EMBL" id="CDQ66089.1"/>
    </source>
</evidence>
<feature type="domain" description="DDE Tnp4" evidence="13">
    <location>
        <begin position="156"/>
        <end position="308"/>
    </location>
</feature>
<dbReference type="GO" id="GO:0046872">
    <property type="term" value="F:metal ion binding"/>
    <property type="evidence" value="ECO:0007669"/>
    <property type="project" value="UniProtKB-KW"/>
</dbReference>
<comment type="similarity">
    <text evidence="4">Belongs to the HARBI1 family.</text>
</comment>
<evidence type="ECO:0000256" key="11">
    <source>
        <dbReference type="ARBA" id="ARBA00030126"/>
    </source>
</evidence>
<dbReference type="InterPro" id="IPR026103">
    <property type="entry name" value="HARBI1_animal"/>
</dbReference>
<dbReference type="GO" id="GO:0005737">
    <property type="term" value="C:cytoplasm"/>
    <property type="evidence" value="ECO:0007669"/>
    <property type="project" value="UniProtKB-SubCell"/>
</dbReference>
<evidence type="ECO:0000256" key="6">
    <source>
        <dbReference type="ARBA" id="ARBA00022490"/>
    </source>
</evidence>
<dbReference type="EMBL" id="FR904529">
    <property type="protein sequence ID" value="CDQ66089.1"/>
    <property type="molecule type" value="Genomic_DNA"/>
</dbReference>
<evidence type="ECO:0000256" key="1">
    <source>
        <dbReference type="ARBA" id="ARBA00001968"/>
    </source>
</evidence>
<dbReference type="Pfam" id="PF13359">
    <property type="entry name" value="DDE_Tnp_4"/>
    <property type="match status" value="1"/>
</dbReference>
<keyword evidence="8" id="KW-0479">Metal-binding</keyword>
<keyword evidence="7" id="KW-0540">Nuclease</keyword>
<organism evidence="14 15">
    <name type="scientific">Oncorhynchus mykiss</name>
    <name type="common">Rainbow trout</name>
    <name type="synonym">Salmo gairdneri</name>
    <dbReference type="NCBI Taxonomy" id="8022"/>
    <lineage>
        <taxon>Eukaryota</taxon>
        <taxon>Metazoa</taxon>
        <taxon>Chordata</taxon>
        <taxon>Craniata</taxon>
        <taxon>Vertebrata</taxon>
        <taxon>Euteleostomi</taxon>
        <taxon>Actinopterygii</taxon>
        <taxon>Neopterygii</taxon>
        <taxon>Teleostei</taxon>
        <taxon>Protacanthopterygii</taxon>
        <taxon>Salmoniformes</taxon>
        <taxon>Salmonidae</taxon>
        <taxon>Salmoninae</taxon>
        <taxon>Oncorhynchus</taxon>
    </lineage>
</organism>
<dbReference type="STRING" id="8022.A0A060WLY7"/>
<dbReference type="GO" id="GO:0004518">
    <property type="term" value="F:nuclease activity"/>
    <property type="evidence" value="ECO:0007669"/>
    <property type="project" value="UniProtKB-KW"/>
</dbReference>
<gene>
    <name evidence="14" type="ORF">GSONMT00074700001</name>
</gene>
<dbReference type="PaxDb" id="8022-A0A060WLY7"/>
<evidence type="ECO:0000256" key="3">
    <source>
        <dbReference type="ARBA" id="ARBA00004496"/>
    </source>
</evidence>
<proteinExistence type="inferred from homology"/>
<reference evidence="14" key="1">
    <citation type="journal article" date="2014" name="Nat. Commun.">
        <title>The rainbow trout genome provides novel insights into evolution after whole-genome duplication in vertebrates.</title>
        <authorList>
            <person name="Berthelot C."/>
            <person name="Brunet F."/>
            <person name="Chalopin D."/>
            <person name="Juanchich A."/>
            <person name="Bernard M."/>
            <person name="Noel B."/>
            <person name="Bento P."/>
            <person name="Da Silva C."/>
            <person name="Labadie K."/>
            <person name="Alberti A."/>
            <person name="Aury J.M."/>
            <person name="Louis A."/>
            <person name="Dehais P."/>
            <person name="Bardou P."/>
            <person name="Montfort J."/>
            <person name="Klopp C."/>
            <person name="Cabau C."/>
            <person name="Gaspin C."/>
            <person name="Thorgaard G.H."/>
            <person name="Boussaha M."/>
            <person name="Quillet E."/>
            <person name="Guyomard R."/>
            <person name="Galiana D."/>
            <person name="Bobe J."/>
            <person name="Volff J.N."/>
            <person name="Genet C."/>
            <person name="Wincker P."/>
            <person name="Jaillon O."/>
            <person name="Roest Crollius H."/>
            <person name="Guiguen Y."/>
        </authorList>
    </citation>
    <scope>NUCLEOTIDE SEQUENCE [LARGE SCALE GENOMIC DNA]</scope>
</reference>
<dbReference type="InterPro" id="IPR027806">
    <property type="entry name" value="HARBI1_dom"/>
</dbReference>
<evidence type="ECO:0000256" key="9">
    <source>
        <dbReference type="ARBA" id="ARBA00022801"/>
    </source>
</evidence>
<reference evidence="14" key="2">
    <citation type="submission" date="2014-03" db="EMBL/GenBank/DDBJ databases">
        <authorList>
            <person name="Genoscope - CEA"/>
        </authorList>
    </citation>
    <scope>NUCLEOTIDE SEQUENCE</scope>
</reference>
<dbReference type="GO" id="GO:0005634">
    <property type="term" value="C:nucleus"/>
    <property type="evidence" value="ECO:0007669"/>
    <property type="project" value="UniProtKB-SubCell"/>
</dbReference>
<sequence length="366" mass="41065">MAFAPAVWLAAQAELYEEDEEAEVNNFPEPQKNYLGDYNDDYLFERFRLTRPCISFITDCVRLRMKATLQQMNGPSVDEMVIVALDYYVNGILSTKVVDMIQMEQMEIHEVINNVSKVLSGMVREFITFPANGEERANVAHEIKKICGIPTSMGLVGCMHVKVRPPHHDKEAFRNTMDNHTVMTQVICDCEGNLMSVENCCVGSTPEQTIWDMSDIAQQLKHGAHGTHWIIAGKGYALSRHLLTTVSPAKEKADRRFNAAHGMIHSVLQRTITLVKRRFRCLANLGHVQQNSLDKKAEIIKACCVLHNIAKKFSVPVLNDTVLETMHPAENHQVPVVEVPSYAEKSRAAIIGIYFSHSSGNDGISD</sequence>
<evidence type="ECO:0000256" key="12">
    <source>
        <dbReference type="ARBA" id="ARBA00045850"/>
    </source>
</evidence>
<evidence type="ECO:0000313" key="15">
    <source>
        <dbReference type="Proteomes" id="UP000193380"/>
    </source>
</evidence>
<protein>
    <recommendedName>
        <fullName evidence="5">Putative nuclease HARBI1</fullName>
    </recommendedName>
    <alternativeName>
        <fullName evidence="11">Harbinger transposase-derived nuclease</fullName>
    </alternativeName>
</protein>
<keyword evidence="10" id="KW-0539">Nucleus</keyword>
<dbReference type="AlphaFoldDB" id="A0A060WLY7"/>
<dbReference type="PANTHER" id="PTHR22930">
    <property type="match status" value="1"/>
</dbReference>